<accession>A0A835Y2P4</accession>
<sequence length="1946" mass="205387">MRLSLSSLSERRRRQLVVNQLVNEAGNRAQTTSRESGGGSRGGRDKDAASADQSGGPPPPPPPLPTPLPSAPSARQAAARIRQLNPTAAALACRRRSRLRLAKPFPTVAGPQPAASVGPWSKPLPQPWIRTSRQLMPPPPPPPPVPAQLKALQRQTVQNKPVTIVPLTNPPSNSGSHPTWFLKVQEQQRQKLWKEQAPALLTALERVHPMVDPYGQLRFLDPLLPEPSDRHRADQLAQHLVLRVRDLREAMDGELETSNPASDSKARVGARWSDDAEVRESAEIEALRLRTERGDHWNFLAHLLRGQEAWREAWPIAGLALARNEEPSIMSLRAAIKELLPALLGCPRTVPIGNGWGPLITRAREEEVAMAEGGGTPGQELRASGQQVLRSAVSGLLLLQLHVRVSKIAHGEVLEAVERALWHTWKEEAASWPTLSPLVCALIDYLYLQALTLPRATTVSLDSRQRVPSTAIAAFAEILSMGYALPSHLPTPHELLTMIIYTPPPAHGLGSPGSGSGSGQSPFAVDPVLSASHVDALRGALASEERSLVGTLYARFHKAVVELLFEARAECNRVLNDEASSNEGSGGSGSSSSSSSAESEKDPEDYDGDWLDDNGMGRREKEAMQDAMHRGSDLITMLASMGRLDKPGQRDDFITDLDEQLAALTEILVREAARLAGWSEHRSLLRDDIEPAGQDDADQDEDEPWDEDEFENYDEHAANLMVTYDVNPEEMLGAAEQRSRDGGVGAGEDDLFTRTPYDFDTAVQPTRGFLDLNGPLYGPYERLQEELRLLGDGGGGETSSLQASSEGEGTDPERSGGEAAEGYELAVNEGDAEDTEEYDAGGEGGAMGYEEEGSALADRLPAGVAMYDVLYGVPPPACRAAAVEAAASGSEGPEGGGGGASAFSFPDILPLNIVPSLNYLYDNHLDEPGSWAAGPSGEGIRGSPLGVGSQQQAAADLAGLLHMGRRFAYQHVEGDSRVWCMQQEAGDRFHGRLSAVHAAQEGWVQEVPEQVLDTLQDLANGCWPRSLDLWGLAEALAPSLASAHPRTWAVLLQAAEAEADAGSAGAAALAGAPAEEVMGDGPAYAARRVAAHALLGLASVQGLRVPAARLHLAACVAAGAVLQHGVQMSEEGSILPSHPFAWADATWLLLYLVYVPPTPLLPTPEHQWVSAPPPQQSPSGTTQPLAAAVARVLSLSLELKVTLPTYLAAAHKEHVLATRLFGCKTDALDAEEAEFDAMVGFQASFESDAAADVAAWSVRGSVHAANQAARAARHRAKRSCSGPSTPATTLVKAVAKAEAAAAGTLTPPPTRRRLRAIRSSPGGGADLEASRSPSPDAEASPSPDADAVCPDASTARADGWSGWEPVSLLDLEDVPDVPGKEDAEQRTAAGEAAWVAQLTAPGGGMAARAGAVPARASPELEDALHALSGLRPLGELPFAEPEPARGPGPAQAQASYPAGLSAGAGKGLRDGPVAAPRLPLVPVQPLLLGGSFIQAPAGPGQAQPLQAPTLGPGPPGAAPVHLRPTAGAPLLPVGDRTALVRPVAAARAPAGLVVSELAPAAAAARAAAAPLADGLLNGLLWAIAQPQPDAGIAEPPAPSAPRCERGGPAKGKPRGSGRGSTRQSLEHGPVSSALAVPAEAAAGQQDGAGPPALDRSLFAWQATDAPTMALSVLALRRFNERERDGLAPAYVLFQPESLSSGGPGVRMLPAVGMMPARPEHRERFFSDFDDKLTQKVYVTAKTKPRDQQWRQARQLLEERRAGIIEVNATGVEAIARALQLASQIRDALVEQGRDLVVGVSGASFADDKDREQLKKSLNKWVERANAYLDLQVTAAEEQGLGRGRRPRVTISDMQDARSKVVKYTAALVELLNPASPSWGGASGRGRAPQDQAAEQAGRRAGSGACIEVSLDLMECLPGQPCKLVLPRVRATDKLAKAMLGGSKNEK</sequence>
<evidence type="ECO:0000256" key="1">
    <source>
        <dbReference type="ARBA" id="ARBA00022581"/>
    </source>
</evidence>
<feature type="region of interest" description="Disordered" evidence="2">
    <location>
        <begin position="1300"/>
        <end position="1361"/>
    </location>
</feature>
<dbReference type="Proteomes" id="UP000612055">
    <property type="component" value="Unassembled WGS sequence"/>
</dbReference>
<feature type="region of interest" description="Disordered" evidence="2">
    <location>
        <begin position="1590"/>
        <end position="1630"/>
    </location>
</feature>
<feature type="region of interest" description="Disordered" evidence="2">
    <location>
        <begin position="1440"/>
        <end position="1463"/>
    </location>
</feature>
<organism evidence="3 4">
    <name type="scientific">Edaphochlamys debaryana</name>
    <dbReference type="NCBI Taxonomy" id="47281"/>
    <lineage>
        <taxon>Eukaryota</taxon>
        <taxon>Viridiplantae</taxon>
        <taxon>Chlorophyta</taxon>
        <taxon>core chlorophytes</taxon>
        <taxon>Chlorophyceae</taxon>
        <taxon>CS clade</taxon>
        <taxon>Chlamydomonadales</taxon>
        <taxon>Chlamydomonadales incertae sedis</taxon>
        <taxon>Edaphochlamys</taxon>
    </lineage>
</organism>
<reference evidence="3" key="1">
    <citation type="journal article" date="2020" name="bioRxiv">
        <title>Comparative genomics of Chlamydomonas.</title>
        <authorList>
            <person name="Craig R.J."/>
            <person name="Hasan A.R."/>
            <person name="Ness R.W."/>
            <person name="Keightley P.D."/>
        </authorList>
    </citation>
    <scope>NUCLEOTIDE SEQUENCE</scope>
    <source>
        <strain evidence="3">CCAP 11/70</strain>
    </source>
</reference>
<evidence type="ECO:0000313" key="4">
    <source>
        <dbReference type="Proteomes" id="UP000612055"/>
    </source>
</evidence>
<feature type="compositionally biased region" description="Acidic residues" evidence="2">
    <location>
        <begin position="601"/>
        <end position="612"/>
    </location>
</feature>
<name>A0A835Y2P4_9CHLO</name>
<feature type="region of interest" description="Disordered" evidence="2">
    <location>
        <begin position="578"/>
        <end position="625"/>
    </location>
</feature>
<proteinExistence type="predicted"/>
<evidence type="ECO:0000313" key="3">
    <source>
        <dbReference type="EMBL" id="KAG2494808.1"/>
    </source>
</evidence>
<feature type="compositionally biased region" description="Low complexity" evidence="2">
    <location>
        <begin position="1440"/>
        <end position="1454"/>
    </location>
</feature>
<dbReference type="PANTHER" id="PTHR13037">
    <property type="entry name" value="FORMIN"/>
    <property type="match status" value="1"/>
</dbReference>
<feature type="region of interest" description="Disordered" evidence="2">
    <location>
        <begin position="1877"/>
        <end position="1896"/>
    </location>
</feature>
<feature type="region of interest" description="Disordered" evidence="2">
    <location>
        <begin position="686"/>
        <end position="705"/>
    </location>
</feature>
<feature type="compositionally biased region" description="Acidic residues" evidence="2">
    <location>
        <begin position="830"/>
        <end position="840"/>
    </location>
</feature>
<feature type="compositionally biased region" description="Acidic residues" evidence="2">
    <location>
        <begin position="693"/>
        <end position="705"/>
    </location>
</feature>
<feature type="compositionally biased region" description="Low complexity" evidence="2">
    <location>
        <begin position="1330"/>
        <end position="1347"/>
    </location>
</feature>
<comment type="caution">
    <text evidence="3">The sequence shown here is derived from an EMBL/GenBank/DDBJ whole genome shotgun (WGS) entry which is preliminary data.</text>
</comment>
<feature type="compositionally biased region" description="Basic and acidic residues" evidence="2">
    <location>
        <begin position="615"/>
        <end position="625"/>
    </location>
</feature>
<feature type="compositionally biased region" description="Pro residues" evidence="2">
    <location>
        <begin position="56"/>
        <end position="70"/>
    </location>
</feature>
<feature type="compositionally biased region" description="Polar residues" evidence="2">
    <location>
        <begin position="798"/>
        <end position="807"/>
    </location>
</feature>
<feature type="region of interest" description="Disordered" evidence="2">
    <location>
        <begin position="790"/>
        <end position="849"/>
    </location>
</feature>
<dbReference type="EMBL" id="JAEHOE010000028">
    <property type="protein sequence ID" value="KAG2494808.1"/>
    <property type="molecule type" value="Genomic_DNA"/>
</dbReference>
<feature type="region of interest" description="Disordered" evidence="2">
    <location>
        <begin position="21"/>
        <end position="79"/>
    </location>
</feature>
<keyword evidence="1" id="KW-0945">Host-virus interaction</keyword>
<dbReference type="PANTHER" id="PTHR13037:SF24">
    <property type="entry name" value="POLYCOMB PROTEIN PCL-RELATED"/>
    <property type="match status" value="1"/>
</dbReference>
<gene>
    <name evidence="3" type="ORF">HYH03_007051</name>
</gene>
<evidence type="ECO:0000256" key="2">
    <source>
        <dbReference type="SAM" id="MobiDB-lite"/>
    </source>
</evidence>
<keyword evidence="4" id="KW-1185">Reference proteome</keyword>
<protein>
    <submittedName>
        <fullName evidence="3">Uncharacterized protein</fullName>
    </submittedName>
</protein>